<name>A0ABS3RY35_9ACTN</name>
<keyword evidence="3" id="KW-1185">Reference proteome</keyword>
<sequence length="203" mass="21409">MTLQLDPDVDVLDLDAERAERQQARAAKRGARGSKLLLRNRGEDIALIEAEFGLDVLEPFTSLAQEVDLALLVRKGIDLAQAQGSEQQIDTLDMIVSVLAANPDLPSELVAAVKESARRLLTPAGYDRLMAQRPTPWDVAALARNLLRWWGVNLGDFSSSSTPTDGGGTSSPTSPTTTPASIPTAPGSAPETPVSLASGVSPG</sequence>
<feature type="compositionally biased region" description="Low complexity" evidence="1">
    <location>
        <begin position="159"/>
        <end position="190"/>
    </location>
</feature>
<reference evidence="2 3" key="1">
    <citation type="submission" date="2021-03" db="EMBL/GenBank/DDBJ databases">
        <title>Actinomadura violae sp. nov., isolated from lichen in Thailand.</title>
        <authorList>
            <person name="Kanchanasin P."/>
            <person name="Saeng-In P."/>
            <person name="Phongsopitanun W."/>
            <person name="Yuki M."/>
            <person name="Kudo T."/>
            <person name="Ohkuma M."/>
            <person name="Tanasupawat S."/>
        </authorList>
    </citation>
    <scope>NUCLEOTIDE SEQUENCE [LARGE SCALE GENOMIC DNA]</scope>
    <source>
        <strain evidence="2 3">LCR2-06</strain>
    </source>
</reference>
<evidence type="ECO:0000313" key="3">
    <source>
        <dbReference type="Proteomes" id="UP000680206"/>
    </source>
</evidence>
<proteinExistence type="predicted"/>
<evidence type="ECO:0008006" key="4">
    <source>
        <dbReference type="Google" id="ProtNLM"/>
    </source>
</evidence>
<gene>
    <name evidence="2" type="ORF">J4709_29270</name>
</gene>
<accession>A0ABS3RY35</accession>
<protein>
    <recommendedName>
        <fullName evidence="4">Tail assembly chaperone</fullName>
    </recommendedName>
</protein>
<feature type="region of interest" description="Disordered" evidence="1">
    <location>
        <begin position="159"/>
        <end position="203"/>
    </location>
</feature>
<dbReference type="EMBL" id="JAGEPF010000018">
    <property type="protein sequence ID" value="MBO2461667.1"/>
    <property type="molecule type" value="Genomic_DNA"/>
</dbReference>
<evidence type="ECO:0000313" key="2">
    <source>
        <dbReference type="EMBL" id="MBO2461667.1"/>
    </source>
</evidence>
<organism evidence="2 3">
    <name type="scientific">Actinomadura violacea</name>
    <dbReference type="NCBI Taxonomy" id="2819934"/>
    <lineage>
        <taxon>Bacteria</taxon>
        <taxon>Bacillati</taxon>
        <taxon>Actinomycetota</taxon>
        <taxon>Actinomycetes</taxon>
        <taxon>Streptosporangiales</taxon>
        <taxon>Thermomonosporaceae</taxon>
        <taxon>Actinomadura</taxon>
    </lineage>
</organism>
<comment type="caution">
    <text evidence="2">The sequence shown here is derived from an EMBL/GenBank/DDBJ whole genome shotgun (WGS) entry which is preliminary data.</text>
</comment>
<dbReference type="Proteomes" id="UP000680206">
    <property type="component" value="Unassembled WGS sequence"/>
</dbReference>
<evidence type="ECO:0000256" key="1">
    <source>
        <dbReference type="SAM" id="MobiDB-lite"/>
    </source>
</evidence>
<dbReference type="RefSeq" id="WP_208245096.1">
    <property type="nucleotide sequence ID" value="NZ_JAGEPF010000018.1"/>
</dbReference>